<proteinExistence type="predicted"/>
<reference evidence="2 3" key="1">
    <citation type="submission" date="2019-05" db="EMBL/GenBank/DDBJ databases">
        <title>Another draft genome of Portunus trituberculatus and its Hox gene families provides insights of decapod evolution.</title>
        <authorList>
            <person name="Jeong J.-H."/>
            <person name="Song I."/>
            <person name="Kim S."/>
            <person name="Choi T."/>
            <person name="Kim D."/>
            <person name="Ryu S."/>
            <person name="Kim W."/>
        </authorList>
    </citation>
    <scope>NUCLEOTIDE SEQUENCE [LARGE SCALE GENOMIC DNA]</scope>
    <source>
        <tissue evidence="2">Muscle</tissue>
    </source>
</reference>
<organism evidence="2 3">
    <name type="scientific">Portunus trituberculatus</name>
    <name type="common">Swimming crab</name>
    <name type="synonym">Neptunus trituberculatus</name>
    <dbReference type="NCBI Taxonomy" id="210409"/>
    <lineage>
        <taxon>Eukaryota</taxon>
        <taxon>Metazoa</taxon>
        <taxon>Ecdysozoa</taxon>
        <taxon>Arthropoda</taxon>
        <taxon>Crustacea</taxon>
        <taxon>Multicrustacea</taxon>
        <taxon>Malacostraca</taxon>
        <taxon>Eumalacostraca</taxon>
        <taxon>Eucarida</taxon>
        <taxon>Decapoda</taxon>
        <taxon>Pleocyemata</taxon>
        <taxon>Brachyura</taxon>
        <taxon>Eubrachyura</taxon>
        <taxon>Portunoidea</taxon>
        <taxon>Portunidae</taxon>
        <taxon>Portuninae</taxon>
        <taxon>Portunus</taxon>
    </lineage>
</organism>
<dbReference type="Proteomes" id="UP000324222">
    <property type="component" value="Unassembled WGS sequence"/>
</dbReference>
<accession>A0A5B7IXW3</accession>
<evidence type="ECO:0000313" key="2">
    <source>
        <dbReference type="EMBL" id="MPC86307.1"/>
    </source>
</evidence>
<comment type="caution">
    <text evidence="2">The sequence shown here is derived from an EMBL/GenBank/DDBJ whole genome shotgun (WGS) entry which is preliminary data.</text>
</comment>
<dbReference type="EMBL" id="VSRR010071073">
    <property type="protein sequence ID" value="MPC86307.1"/>
    <property type="molecule type" value="Genomic_DNA"/>
</dbReference>
<keyword evidence="3" id="KW-1185">Reference proteome</keyword>
<protein>
    <submittedName>
        <fullName evidence="2">Uncharacterized protein</fullName>
    </submittedName>
</protein>
<evidence type="ECO:0000313" key="3">
    <source>
        <dbReference type="Proteomes" id="UP000324222"/>
    </source>
</evidence>
<sequence length="90" mass="10170">MVHPFPNLLLAKDGGHRHTPADRDTCKALPRMQPGHITKKAMFKPSTPAPFRLVHCSTVRKYGLRTPASSLVLEWCIYDVMRHSGPMYSL</sequence>
<feature type="compositionally biased region" description="Basic and acidic residues" evidence="1">
    <location>
        <begin position="13"/>
        <end position="26"/>
    </location>
</feature>
<evidence type="ECO:0000256" key="1">
    <source>
        <dbReference type="SAM" id="MobiDB-lite"/>
    </source>
</evidence>
<name>A0A5B7IXW3_PORTR</name>
<dbReference type="AlphaFoldDB" id="A0A5B7IXW3"/>
<gene>
    <name evidence="2" type="ORF">E2C01_081130</name>
</gene>
<feature type="region of interest" description="Disordered" evidence="1">
    <location>
        <begin position="1"/>
        <end position="29"/>
    </location>
</feature>